<keyword evidence="3 6" id="KW-0645">Protease</keyword>
<feature type="chain" id="PRO_5022983907" description="Dipeptidyl-peptidase" evidence="6">
    <location>
        <begin position="23"/>
        <end position="712"/>
    </location>
</feature>
<dbReference type="GO" id="GO:0070009">
    <property type="term" value="F:serine-type aminopeptidase activity"/>
    <property type="evidence" value="ECO:0007669"/>
    <property type="project" value="UniProtKB-UniRule"/>
</dbReference>
<sequence length="712" mass="78024">MKKFLLAGASALIVAVPAAVQADEGMWLPSQTAAIADEMKAAGLELDAKTLGDLQRPPLTAIASLGGCSAAFLSPEGLVATNHHCVVGSLQYNSSPENDYLTDGFLAKTLGDELPAAPGSRIYVIEDLRDVSKAMLKGADKLEGRARFDRLQANRAALIEACEKQANRRCDVRAYFGGAQYWLQQQLEIQDVRLVYAPAAGVGNFGGEKDNWMWPRHTGDFSFYRAYVAPNGASAPFAKENVPFKPKAFLPIAKDGVKAGDFVMVAGFPGTTERLRTADEARFYYEELYPYQQRMLAEYGDRIDELTAGNQAATIAYAATLQGTENYEKKIAGQLAGADAISLVAKKQADEDAFRAWIKADPKREAQYGAALVELDRLIAETNAAALADQRKGMLSRGQLYSAARTLYRWSNEQTKPNKDREPGFQDRDKAFMTQRMAIIDRRYVEAIDQQLFADAIAEYRQLPAESRIKSFDAFIEGRDIASLYATSELGTSAKRMEWMGKTPADFRASNDPFIQLAVATYDEAMAGEAADKARSGAMQKARSKVMEARLAYAASQGKTMYPDANGSLRFTYGKVTGKKVDGQEWTPFTTAEGIVAKHTGRGEFDAPDKMIELIKAKDYGRYVAPELGTLPVDFMSTVDITNGNSGSSTLNARGEFVGLAFDGTIEGVVSDWMYDPAINRTIHVDSRFMLWTMEKIDGADRLLTEMGVAAQ</sequence>
<feature type="signal peptide" evidence="6">
    <location>
        <begin position="1"/>
        <end position="22"/>
    </location>
</feature>
<keyword evidence="2 6" id="KW-0031">Aminopeptidase</keyword>
<dbReference type="SUPFAM" id="SSF50494">
    <property type="entry name" value="Trypsin-like serine proteases"/>
    <property type="match status" value="1"/>
</dbReference>
<dbReference type="InterPro" id="IPR009003">
    <property type="entry name" value="Peptidase_S1_PA"/>
</dbReference>
<keyword evidence="4 6" id="KW-0732">Signal</keyword>
<evidence type="ECO:0000256" key="5">
    <source>
        <dbReference type="ARBA" id="ARBA00022801"/>
    </source>
</evidence>
<evidence type="ECO:0000313" key="8">
    <source>
        <dbReference type="Proteomes" id="UP000078263"/>
    </source>
</evidence>
<dbReference type="PANTHER" id="PTHR38469">
    <property type="entry name" value="PERIPLASMIC PEPTIDASE SUBFAMILY S1B"/>
    <property type="match status" value="1"/>
</dbReference>
<dbReference type="GO" id="GO:0008239">
    <property type="term" value="F:dipeptidyl-peptidase activity"/>
    <property type="evidence" value="ECO:0007669"/>
    <property type="project" value="UniProtKB-UniRule"/>
</dbReference>
<dbReference type="GO" id="GO:0006508">
    <property type="term" value="P:proteolysis"/>
    <property type="evidence" value="ECO:0007669"/>
    <property type="project" value="UniProtKB-KW"/>
</dbReference>
<dbReference type="PANTHER" id="PTHR38469:SF1">
    <property type="entry name" value="PERIPLASMIC PEPTIDASE SUBFAMILY S1B"/>
    <property type="match status" value="1"/>
</dbReference>
<dbReference type="EC" id="3.4.14.-" evidence="6"/>
<dbReference type="GO" id="GO:0043171">
    <property type="term" value="P:peptide catabolic process"/>
    <property type="evidence" value="ECO:0007669"/>
    <property type="project" value="UniProtKB-UniRule"/>
</dbReference>
<dbReference type="Pfam" id="PF10459">
    <property type="entry name" value="Peptidase_S46"/>
    <property type="match status" value="1"/>
</dbReference>
<keyword evidence="8" id="KW-1185">Reference proteome</keyword>
<proteinExistence type="inferred from homology"/>
<accession>A0A192D399</accession>
<dbReference type="OrthoDB" id="9805367at2"/>
<dbReference type="InterPro" id="IPR019500">
    <property type="entry name" value="Pep_S46"/>
</dbReference>
<protein>
    <recommendedName>
        <fullName evidence="6">Dipeptidyl-peptidase</fullName>
        <ecNumber evidence="6">3.4.14.-</ecNumber>
    </recommendedName>
</protein>
<dbReference type="RefSeq" id="WP_068350873.1">
    <property type="nucleotide sequence ID" value="NZ_CP016033.1"/>
</dbReference>
<evidence type="ECO:0000313" key="7">
    <source>
        <dbReference type="EMBL" id="ANK12963.1"/>
    </source>
</evidence>
<keyword evidence="6" id="KW-0720">Serine protease</keyword>
<reference evidence="7 8" key="1">
    <citation type="submission" date="2016-05" db="EMBL/GenBank/DDBJ databases">
        <title>Compelete Genome Sequence of Bacteriochlorophyll-Synthesizing Bacterium Porphyrobacter neustonensis DSM 9434.</title>
        <authorList>
            <person name="Shi X.-L."/>
            <person name="Wu Y.-H."/>
            <person name="Cheng H."/>
            <person name="Xu L."/>
            <person name="Zhang X.-Q."/>
            <person name="Wang C.-S."/>
            <person name="Xu X.-W."/>
        </authorList>
    </citation>
    <scope>NUCLEOTIDE SEQUENCE [LARGE SCALE GENOMIC DNA]</scope>
    <source>
        <strain evidence="7 8">DSM 9434</strain>
    </source>
</reference>
<evidence type="ECO:0000256" key="1">
    <source>
        <dbReference type="ARBA" id="ARBA00010491"/>
    </source>
</evidence>
<evidence type="ECO:0000256" key="2">
    <source>
        <dbReference type="ARBA" id="ARBA00022438"/>
    </source>
</evidence>
<gene>
    <name evidence="7" type="ORF">A9D12_08420</name>
</gene>
<comment type="function">
    <text evidence="6">Catalyzes the removal of dipeptides from the N-terminus of oligopeptides.</text>
</comment>
<dbReference type="AlphaFoldDB" id="A0A192D399"/>
<dbReference type="STRING" id="1112.A9D12_08420"/>
<dbReference type="KEGG" id="pns:A9D12_08420"/>
<dbReference type="EMBL" id="CP016033">
    <property type="protein sequence ID" value="ANK12963.1"/>
    <property type="molecule type" value="Genomic_DNA"/>
</dbReference>
<dbReference type="Proteomes" id="UP000078263">
    <property type="component" value="Chromosome"/>
</dbReference>
<organism evidence="7 8">
    <name type="scientific">Erythrobacter neustonensis</name>
    <dbReference type="NCBI Taxonomy" id="1112"/>
    <lineage>
        <taxon>Bacteria</taxon>
        <taxon>Pseudomonadati</taxon>
        <taxon>Pseudomonadota</taxon>
        <taxon>Alphaproteobacteria</taxon>
        <taxon>Sphingomonadales</taxon>
        <taxon>Erythrobacteraceae</taxon>
        <taxon>Erythrobacter/Porphyrobacter group</taxon>
        <taxon>Erythrobacter</taxon>
    </lineage>
</organism>
<evidence type="ECO:0000256" key="6">
    <source>
        <dbReference type="RuleBase" id="RU366067"/>
    </source>
</evidence>
<keyword evidence="5 6" id="KW-0378">Hydrolase</keyword>
<name>A0A192D399_9SPHN</name>
<evidence type="ECO:0000256" key="4">
    <source>
        <dbReference type="ARBA" id="ARBA00022729"/>
    </source>
</evidence>
<comment type="similarity">
    <text evidence="1 6">Belongs to the peptidase S46 family.</text>
</comment>
<evidence type="ECO:0000256" key="3">
    <source>
        <dbReference type="ARBA" id="ARBA00022670"/>
    </source>
</evidence>